<proteinExistence type="predicted"/>
<keyword evidence="2" id="KW-1185">Reference proteome</keyword>
<gene>
    <name evidence="1" type="ordered locus">KLTH0D14608g</name>
</gene>
<dbReference type="EMBL" id="CU928168">
    <property type="protein sequence ID" value="CAR22907.1"/>
    <property type="molecule type" value="Genomic_DNA"/>
</dbReference>
<accession>C5DFF2</accession>
<dbReference type="RefSeq" id="XP_002553345.1">
    <property type="nucleotide sequence ID" value="XM_002553299.1"/>
</dbReference>
<evidence type="ECO:0000313" key="1">
    <source>
        <dbReference type="EMBL" id="CAR22907.1"/>
    </source>
</evidence>
<dbReference type="eggNOG" id="ENOG502S5RW">
    <property type="taxonomic scope" value="Eukaryota"/>
</dbReference>
<dbReference type="OrthoDB" id="4058109at2759"/>
<evidence type="ECO:0000313" key="2">
    <source>
        <dbReference type="Proteomes" id="UP000002036"/>
    </source>
</evidence>
<dbReference type="Proteomes" id="UP000002036">
    <property type="component" value="Chromosome D"/>
</dbReference>
<name>C5DFF2_LACTC</name>
<protein>
    <submittedName>
        <fullName evidence="1">KLTH0D14608p</fullName>
    </submittedName>
</protein>
<dbReference type="GeneID" id="8295589"/>
<dbReference type="InParanoid" id="C5DFF2"/>
<reference evidence="1 2" key="1">
    <citation type="journal article" date="2009" name="Genome Res.">
        <title>Comparative genomics of protoploid Saccharomycetaceae.</title>
        <authorList>
            <consortium name="The Genolevures Consortium"/>
            <person name="Souciet J.-L."/>
            <person name="Dujon B."/>
            <person name="Gaillardin C."/>
            <person name="Johnston M."/>
            <person name="Baret P.V."/>
            <person name="Cliften P."/>
            <person name="Sherman D.J."/>
            <person name="Weissenbach J."/>
            <person name="Westhof E."/>
            <person name="Wincker P."/>
            <person name="Jubin C."/>
            <person name="Poulain J."/>
            <person name="Barbe V."/>
            <person name="Segurens B."/>
            <person name="Artiguenave F."/>
            <person name="Anthouard V."/>
            <person name="Vacherie B."/>
            <person name="Val M.-E."/>
            <person name="Fulton R.S."/>
            <person name="Minx P."/>
            <person name="Wilson R."/>
            <person name="Durrens P."/>
            <person name="Jean G."/>
            <person name="Marck C."/>
            <person name="Martin T."/>
            <person name="Nikolski M."/>
            <person name="Rolland T."/>
            <person name="Seret M.-L."/>
            <person name="Casaregola S."/>
            <person name="Despons L."/>
            <person name="Fairhead C."/>
            <person name="Fischer G."/>
            <person name="Lafontaine I."/>
            <person name="Leh V."/>
            <person name="Lemaire M."/>
            <person name="de Montigny J."/>
            <person name="Neuveglise C."/>
            <person name="Thierry A."/>
            <person name="Blanc-Lenfle I."/>
            <person name="Bleykasten C."/>
            <person name="Diffels J."/>
            <person name="Fritsch E."/>
            <person name="Frangeul L."/>
            <person name="Goeffon A."/>
            <person name="Jauniaux N."/>
            <person name="Kachouri-Lafond R."/>
            <person name="Payen C."/>
            <person name="Potier S."/>
            <person name="Pribylova L."/>
            <person name="Ozanne C."/>
            <person name="Richard G.-F."/>
            <person name="Sacerdot C."/>
            <person name="Straub M.-L."/>
            <person name="Talla E."/>
        </authorList>
    </citation>
    <scope>NUCLEOTIDE SEQUENCE [LARGE SCALE GENOMIC DNA]</scope>
    <source>
        <strain evidence="2">ATCC 56472 / CBS 6340 / NRRL Y-8284</strain>
    </source>
</reference>
<dbReference type="AlphaFoldDB" id="C5DFF2"/>
<dbReference type="HOGENOM" id="CLU_105160_0_0_1"/>
<sequence>MAQFVSNCSNALARLAFFRNSVQCSWRFGARREFGGTNRIPRKNWSKDAERIKVFGEQLDFSKYGVSCKEPQEVSKCLYPKKDCAVRMPDGQRFQVGHLQILGHSLLRVSVNKALLSVFKRSPQDISGFDFNYSDKMGHLSTSKRFISSLLRRYIRQRYEKLARIPMAESAVPLRVQKVFDQRSFHALIGYISLTNDREAVDRLLQEKLAKPIMKGVFGH</sequence>
<dbReference type="OMA" id="THEDHIV"/>
<organism evidence="1 2">
    <name type="scientific">Lachancea thermotolerans (strain ATCC 56472 / CBS 6340 / NRRL Y-8284)</name>
    <name type="common">Yeast</name>
    <name type="synonym">Kluyveromyces thermotolerans</name>
    <dbReference type="NCBI Taxonomy" id="559295"/>
    <lineage>
        <taxon>Eukaryota</taxon>
        <taxon>Fungi</taxon>
        <taxon>Dikarya</taxon>
        <taxon>Ascomycota</taxon>
        <taxon>Saccharomycotina</taxon>
        <taxon>Saccharomycetes</taxon>
        <taxon>Saccharomycetales</taxon>
        <taxon>Saccharomycetaceae</taxon>
        <taxon>Lachancea</taxon>
    </lineage>
</organism>
<dbReference type="KEGG" id="lth:KLTH0D14608g"/>